<dbReference type="RefSeq" id="WP_005895530.1">
    <property type="nucleotide sequence ID" value="NZ_CP013121.1"/>
</dbReference>
<dbReference type="EMBL" id="CP013121">
    <property type="protein sequence ID" value="ALM94509.1"/>
    <property type="molecule type" value="Genomic_DNA"/>
</dbReference>
<dbReference type="PANTHER" id="PTHR23150:SF19">
    <property type="entry name" value="FORMYLGLYCINE-GENERATING ENZYME"/>
    <property type="match status" value="1"/>
</dbReference>
<reference evidence="2 4" key="1">
    <citation type="submission" date="2015-11" db="EMBL/GenBank/DDBJ databases">
        <authorList>
            <person name="Kook J.-K."/>
            <person name="Park S.-N."/>
            <person name="Lim Y.K."/>
            <person name="Jo E."/>
        </authorList>
    </citation>
    <scope>NUCLEOTIDE SEQUENCE [LARGE SCALE GENOMIC DNA]</scope>
    <source>
        <strain evidence="2 4">ChDC F306</strain>
    </source>
</reference>
<organism evidence="3 5">
    <name type="scientific">Fusobacterium nucleatum subsp. polymorphum</name>
    <name type="common">Fusobacterium polymorphum</name>
    <dbReference type="NCBI Taxonomy" id="76857"/>
    <lineage>
        <taxon>Bacteria</taxon>
        <taxon>Fusobacteriati</taxon>
        <taxon>Fusobacteriota</taxon>
        <taxon>Fusobacteriia</taxon>
        <taxon>Fusobacteriales</taxon>
        <taxon>Fusobacteriaceae</taxon>
        <taxon>Fusobacterium</taxon>
    </lineage>
</organism>
<dbReference type="Proteomes" id="UP000223525">
    <property type="component" value="Unassembled WGS sequence"/>
</dbReference>
<dbReference type="InterPro" id="IPR005532">
    <property type="entry name" value="SUMF_dom"/>
</dbReference>
<dbReference type="EMBL" id="NIRK01000001">
    <property type="protein sequence ID" value="PHH99609.1"/>
    <property type="molecule type" value="Genomic_DNA"/>
</dbReference>
<name>A0A0D6FLN5_FUSNP</name>
<evidence type="ECO:0000313" key="4">
    <source>
        <dbReference type="Proteomes" id="UP000067061"/>
    </source>
</evidence>
<dbReference type="InterPro" id="IPR016187">
    <property type="entry name" value="CTDL_fold"/>
</dbReference>
<dbReference type="GeneID" id="45634389"/>
<protein>
    <submittedName>
        <fullName evidence="3">Transcriptional regulator</fullName>
    </submittedName>
</protein>
<proteinExistence type="predicted"/>
<reference evidence="3 5" key="2">
    <citation type="submission" date="2017-06" db="EMBL/GenBank/DDBJ databases">
        <title>Draft genome sequence of Fusobacterium nucleatum subsp. polymorphum KCOM 1248 (=ChDC F113).</title>
        <authorList>
            <person name="Kook J.-K."/>
            <person name="Park S.-N."/>
            <person name="Lim Y.K."/>
            <person name="Roh H."/>
        </authorList>
    </citation>
    <scope>NUCLEOTIDE SEQUENCE [LARGE SCALE GENOMIC DNA]</scope>
    <source>
        <strain evidence="3">KCOM 1248</strain>
        <strain evidence="5">KCOM 1248 (ChDC F113)</strain>
    </source>
</reference>
<dbReference type="InterPro" id="IPR042095">
    <property type="entry name" value="SUMF_sf"/>
</dbReference>
<evidence type="ECO:0000313" key="5">
    <source>
        <dbReference type="Proteomes" id="UP000223525"/>
    </source>
</evidence>
<sequence length="250" mass="29272">MKGLEDFQKEYMVFVRGGKYKKKVFNLEVCKYPVTQFMWENIMGYNPSRFKGANKPVEIVNWWEVLKFCNKLSEKYNLKPVYDLSQEEKGVLKIIHLDGEIVEEDKSDFKNTEGFRLPTEAEWEWFARGGQKAIDEGTFDYKYSGSNNIDEVAWYYENSGAKNEEGTTQNVGLKEANQLGLYDCSGNVWEWCYDMPDDESIEDGIVYRYRKLKGGAWISNLELCQNFFCTSENAIFEDIDIGFRIVRTIY</sequence>
<dbReference type="Proteomes" id="UP000067061">
    <property type="component" value="Chromosome"/>
</dbReference>
<dbReference type="KEGG" id="fpol:ERS445057_00583"/>
<evidence type="ECO:0000313" key="3">
    <source>
        <dbReference type="EMBL" id="PHH99609.1"/>
    </source>
</evidence>
<evidence type="ECO:0000313" key="2">
    <source>
        <dbReference type="EMBL" id="ALM94509.1"/>
    </source>
</evidence>
<gene>
    <name evidence="3" type="ORF">CA836_07985</name>
    <name evidence="2" type="ORF">RO02_07720</name>
</gene>
<dbReference type="SUPFAM" id="SSF56436">
    <property type="entry name" value="C-type lectin-like"/>
    <property type="match status" value="1"/>
</dbReference>
<accession>A0A0D6FLN5</accession>
<dbReference type="GO" id="GO:0120147">
    <property type="term" value="F:formylglycine-generating oxidase activity"/>
    <property type="evidence" value="ECO:0007669"/>
    <property type="project" value="TreeGrafter"/>
</dbReference>
<evidence type="ECO:0000259" key="1">
    <source>
        <dbReference type="Pfam" id="PF03781"/>
    </source>
</evidence>
<dbReference type="Gene3D" id="3.90.1580.10">
    <property type="entry name" value="paralog of FGE (formylglycine-generating enzyme)"/>
    <property type="match status" value="1"/>
</dbReference>
<dbReference type="PANTHER" id="PTHR23150">
    <property type="entry name" value="SULFATASE MODIFYING FACTOR 1, 2"/>
    <property type="match status" value="1"/>
</dbReference>
<feature type="domain" description="Sulfatase-modifying factor enzyme-like" evidence="1">
    <location>
        <begin position="8"/>
        <end position="247"/>
    </location>
</feature>
<dbReference type="Pfam" id="PF03781">
    <property type="entry name" value="FGE-sulfatase"/>
    <property type="match status" value="1"/>
</dbReference>
<dbReference type="AlphaFoldDB" id="A0A0D6FLN5"/>
<dbReference type="InterPro" id="IPR051043">
    <property type="entry name" value="Sulfatase_Mod_Factor_Kinase"/>
</dbReference>